<reference evidence="1 2" key="1">
    <citation type="journal article" date="2015" name="Genome Biol. Evol.">
        <title>Comparative Genomics of a Bacterivorous Green Alga Reveals Evolutionary Causalities and Consequences of Phago-Mixotrophic Mode of Nutrition.</title>
        <authorList>
            <person name="Burns J.A."/>
            <person name="Paasch A."/>
            <person name="Narechania A."/>
            <person name="Kim E."/>
        </authorList>
    </citation>
    <scope>NUCLEOTIDE SEQUENCE [LARGE SCALE GENOMIC DNA]</scope>
    <source>
        <strain evidence="1 2">PLY_AMNH</strain>
    </source>
</reference>
<dbReference type="Proteomes" id="UP001190700">
    <property type="component" value="Unassembled WGS sequence"/>
</dbReference>
<name>A0AAE0FEQ1_9CHLO</name>
<evidence type="ECO:0000313" key="1">
    <source>
        <dbReference type="EMBL" id="KAK3258353.1"/>
    </source>
</evidence>
<keyword evidence="2" id="KW-1185">Reference proteome</keyword>
<organism evidence="1 2">
    <name type="scientific">Cymbomonas tetramitiformis</name>
    <dbReference type="NCBI Taxonomy" id="36881"/>
    <lineage>
        <taxon>Eukaryota</taxon>
        <taxon>Viridiplantae</taxon>
        <taxon>Chlorophyta</taxon>
        <taxon>Pyramimonadophyceae</taxon>
        <taxon>Pyramimonadales</taxon>
        <taxon>Pyramimonadaceae</taxon>
        <taxon>Cymbomonas</taxon>
    </lineage>
</organism>
<evidence type="ECO:0000313" key="2">
    <source>
        <dbReference type="Proteomes" id="UP001190700"/>
    </source>
</evidence>
<dbReference type="EMBL" id="LGRX02019592">
    <property type="protein sequence ID" value="KAK3258353.1"/>
    <property type="molecule type" value="Genomic_DNA"/>
</dbReference>
<sequence length="416" mass="46154">MNLKDAVTWYPRAYMRANTSGVPVMAQSDFYTENGKVRLCNSSKELHAYYYNQIHFTGSATPNYCDATLCMYPDYDAQNCDCNDLKNTVEESCPEDTSYVCCTLMNQNGKTCYCLGHTDYATNNGAAIRDAGVNVTNGLPVKHNRSVLVVEAPDTIQTVPVYLSNTVTRLLGVVVRRGGVLFMDDVDSELDLHFMIVESGGLFQAGSRHSAAHRFQSHLVIQYEHEYWVDAGNAPLTASQYSVEVLHPGVKLEPTNVVYNVKINQTMTTYNVSKQVRDFTGSLGNNYGVAKGLAVFFNGNYQLNSVVPGRVPYAGTWNVDRTCPSDQNCHMDVRETVREAEAPLTEDEDAYHVAFEYPMTWARLGRPHHTGDRYLVLNVKDCSNDGWQAAGSAGAAVDATTWPPRQQTRATAGRDL</sequence>
<accession>A0AAE0FEQ1</accession>
<dbReference type="AlphaFoldDB" id="A0AAE0FEQ1"/>
<comment type="caution">
    <text evidence="1">The sequence shown here is derived from an EMBL/GenBank/DDBJ whole genome shotgun (WGS) entry which is preliminary data.</text>
</comment>
<gene>
    <name evidence="1" type="ORF">CYMTET_32598</name>
</gene>
<protein>
    <submittedName>
        <fullName evidence="1">Uncharacterized protein</fullName>
    </submittedName>
</protein>
<proteinExistence type="predicted"/>